<reference evidence="2" key="1">
    <citation type="submission" date="2021-10" db="EMBL/GenBank/DDBJ databases">
        <title>Genome Sequence of The Candidatus Hydrogeosomobacter endosymbioticus, an Intracellular Bacterial Symbiont of the Anaerobic Ciliate GW7.</title>
        <authorList>
            <person name="Shiohama Y."/>
            <person name="Shinzato N."/>
        </authorList>
    </citation>
    <scope>NUCLEOTIDE SEQUENCE [LARGE SCALE GENOMIC DNA]</scope>
    <source>
        <strain evidence="2">200920</strain>
    </source>
</reference>
<organism evidence="2 3">
    <name type="scientific">Candidatus Hydrogenosomobacter endosymbioticus</name>
    <dbReference type="NCBI Taxonomy" id="2558174"/>
    <lineage>
        <taxon>Bacteria</taxon>
        <taxon>Pseudomonadati</taxon>
        <taxon>Pseudomonadota</taxon>
        <taxon>Alphaproteobacteria</taxon>
        <taxon>Holosporales</taxon>
        <taxon>Holosporaceae</taxon>
        <taxon>Candidatus Hydrogenosomobacter</taxon>
    </lineage>
</organism>
<sequence>MRKEFFLKQPVVYSVPIVALVFALEFSCSSLAGPPQLGPTNKMQLRTKPGGPAKDGAGNKNKAVAIPDPCPAEFPSSYVISRVNGVGNYAEKRKIELAGKSWDIVDFFVERNDYVGKSDFWVAFNNSYDTDHGKETALNEAYKNKLKQITGLGSSKIQGKLGERKPVERGKLGDAKIKTELIKGLNQEFPGAISCSYKIMAISPITKGKSKRIGSVGISRIAPEKFQPKSGPINNVKSGKDGSDSKAKKEKHNE</sequence>
<evidence type="ECO:0000256" key="1">
    <source>
        <dbReference type="SAM" id="MobiDB-lite"/>
    </source>
</evidence>
<gene>
    <name evidence="2" type="ORF">HYD_6580</name>
</gene>
<feature type="region of interest" description="Disordered" evidence="1">
    <location>
        <begin position="219"/>
        <end position="254"/>
    </location>
</feature>
<feature type="compositionally biased region" description="Basic and acidic residues" evidence="1">
    <location>
        <begin position="238"/>
        <end position="254"/>
    </location>
</feature>
<dbReference type="Proteomes" id="UP001320209">
    <property type="component" value="Chromosome"/>
</dbReference>
<proteinExistence type="predicted"/>
<keyword evidence="3" id="KW-1185">Reference proteome</keyword>
<name>A0ABN6L8R3_9PROT</name>
<protein>
    <recommendedName>
        <fullName evidence="4">Lipoprotein</fullName>
    </recommendedName>
</protein>
<evidence type="ECO:0008006" key="4">
    <source>
        <dbReference type="Google" id="ProtNLM"/>
    </source>
</evidence>
<evidence type="ECO:0000313" key="3">
    <source>
        <dbReference type="Proteomes" id="UP001320209"/>
    </source>
</evidence>
<accession>A0ABN6L8R3</accession>
<dbReference type="EMBL" id="AP025225">
    <property type="protein sequence ID" value="BDB96525.1"/>
    <property type="molecule type" value="Genomic_DNA"/>
</dbReference>
<evidence type="ECO:0000313" key="2">
    <source>
        <dbReference type="EMBL" id="BDB96525.1"/>
    </source>
</evidence>